<reference evidence="1" key="1">
    <citation type="submission" date="2021-06" db="EMBL/GenBank/DDBJ databases">
        <authorList>
            <person name="Kallberg Y."/>
            <person name="Tangrot J."/>
            <person name="Rosling A."/>
        </authorList>
    </citation>
    <scope>NUCLEOTIDE SEQUENCE</scope>
    <source>
        <strain evidence="1">87-6 pot B 2015</strain>
    </source>
</reference>
<organism evidence="1 2">
    <name type="scientific">Funneliformis mosseae</name>
    <name type="common">Endomycorrhizal fungus</name>
    <name type="synonym">Glomus mosseae</name>
    <dbReference type="NCBI Taxonomy" id="27381"/>
    <lineage>
        <taxon>Eukaryota</taxon>
        <taxon>Fungi</taxon>
        <taxon>Fungi incertae sedis</taxon>
        <taxon>Mucoromycota</taxon>
        <taxon>Glomeromycotina</taxon>
        <taxon>Glomeromycetes</taxon>
        <taxon>Glomerales</taxon>
        <taxon>Glomeraceae</taxon>
        <taxon>Funneliformis</taxon>
    </lineage>
</organism>
<protein>
    <submittedName>
        <fullName evidence="1">3510_t:CDS:1</fullName>
    </submittedName>
</protein>
<evidence type="ECO:0000313" key="1">
    <source>
        <dbReference type="EMBL" id="CAG8561606.1"/>
    </source>
</evidence>
<sequence>NYSITPSQPITSLSSSPLPLLLLLPPSLPLPFSPPLLPSPPHEFIFNNINNRDILLLAGF</sequence>
<proteinExistence type="predicted"/>
<gene>
    <name evidence="1" type="ORF">FMOSSE_LOCUS6988</name>
</gene>
<comment type="caution">
    <text evidence="1">The sequence shown here is derived from an EMBL/GenBank/DDBJ whole genome shotgun (WGS) entry which is preliminary data.</text>
</comment>
<accession>A0A9N9BB16</accession>
<evidence type="ECO:0000313" key="2">
    <source>
        <dbReference type="Proteomes" id="UP000789375"/>
    </source>
</evidence>
<feature type="non-terminal residue" evidence="1">
    <location>
        <position position="1"/>
    </location>
</feature>
<dbReference type="EMBL" id="CAJVPP010001553">
    <property type="protein sequence ID" value="CAG8561606.1"/>
    <property type="molecule type" value="Genomic_DNA"/>
</dbReference>
<dbReference type="AlphaFoldDB" id="A0A9N9BB16"/>
<dbReference type="Proteomes" id="UP000789375">
    <property type="component" value="Unassembled WGS sequence"/>
</dbReference>
<keyword evidence="2" id="KW-1185">Reference proteome</keyword>
<name>A0A9N9BB16_FUNMO</name>